<keyword evidence="18" id="KW-1185">Reference proteome</keyword>
<gene>
    <name evidence="17" type="ORF">RN001_012191</name>
</gene>
<dbReference type="SUPFAM" id="SSF57850">
    <property type="entry name" value="RING/U-box"/>
    <property type="match status" value="1"/>
</dbReference>
<dbReference type="InterPro" id="IPR001841">
    <property type="entry name" value="Znf_RING"/>
</dbReference>
<evidence type="ECO:0000313" key="17">
    <source>
        <dbReference type="EMBL" id="KAK4875769.1"/>
    </source>
</evidence>
<accession>A0AAN7P2N5</accession>
<evidence type="ECO:0000256" key="11">
    <source>
        <dbReference type="ARBA" id="ARBA00022989"/>
    </source>
</evidence>
<evidence type="ECO:0000256" key="2">
    <source>
        <dbReference type="ARBA" id="ARBA00004374"/>
    </source>
</evidence>
<comment type="subcellular location">
    <subcellularLocation>
        <location evidence="2">Mitochondrion outer membrane</location>
        <topology evidence="2">Multi-pass membrane protein</topology>
    </subcellularLocation>
</comment>
<dbReference type="GO" id="GO:0008270">
    <property type="term" value="F:zinc ion binding"/>
    <property type="evidence" value="ECO:0007669"/>
    <property type="project" value="UniProtKB-KW"/>
</dbReference>
<dbReference type="Proteomes" id="UP001353858">
    <property type="component" value="Unassembled WGS sequence"/>
</dbReference>
<keyword evidence="13 15" id="KW-0472">Membrane</keyword>
<keyword evidence="8" id="KW-0833">Ubl conjugation pathway</keyword>
<keyword evidence="11 15" id="KW-1133">Transmembrane helix</keyword>
<evidence type="ECO:0000256" key="5">
    <source>
        <dbReference type="ARBA" id="ARBA00022692"/>
    </source>
</evidence>
<evidence type="ECO:0000256" key="14">
    <source>
        <dbReference type="PROSITE-ProRule" id="PRU00175"/>
    </source>
</evidence>
<dbReference type="InterPro" id="IPR051652">
    <property type="entry name" value="MDM2_MDM4_MUL1"/>
</dbReference>
<evidence type="ECO:0000256" key="3">
    <source>
        <dbReference type="ARBA" id="ARBA00012483"/>
    </source>
</evidence>
<dbReference type="EMBL" id="JARPUR010000005">
    <property type="protein sequence ID" value="KAK4875769.1"/>
    <property type="molecule type" value="Genomic_DNA"/>
</dbReference>
<dbReference type="PROSITE" id="PS50089">
    <property type="entry name" value="ZF_RING_2"/>
    <property type="match status" value="1"/>
</dbReference>
<evidence type="ECO:0000256" key="4">
    <source>
        <dbReference type="ARBA" id="ARBA00022679"/>
    </source>
</evidence>
<keyword evidence="9" id="KW-1000">Mitochondrion outer membrane</keyword>
<evidence type="ECO:0000256" key="8">
    <source>
        <dbReference type="ARBA" id="ARBA00022786"/>
    </source>
</evidence>
<dbReference type="InterPro" id="IPR022170">
    <property type="entry name" value="MUL1-like"/>
</dbReference>
<evidence type="ECO:0000256" key="15">
    <source>
        <dbReference type="SAM" id="Phobius"/>
    </source>
</evidence>
<name>A0AAN7P2N5_9COLE</name>
<dbReference type="InterPro" id="IPR013083">
    <property type="entry name" value="Znf_RING/FYVE/PHD"/>
</dbReference>
<feature type="transmembrane region" description="Helical" evidence="15">
    <location>
        <begin position="232"/>
        <end position="251"/>
    </location>
</feature>
<evidence type="ECO:0000259" key="16">
    <source>
        <dbReference type="PROSITE" id="PS50089"/>
    </source>
</evidence>
<evidence type="ECO:0000256" key="1">
    <source>
        <dbReference type="ARBA" id="ARBA00000900"/>
    </source>
</evidence>
<dbReference type="GO" id="GO:0061630">
    <property type="term" value="F:ubiquitin protein ligase activity"/>
    <property type="evidence" value="ECO:0007669"/>
    <property type="project" value="UniProtKB-EC"/>
</dbReference>
<organism evidence="17 18">
    <name type="scientific">Aquatica leii</name>
    <dbReference type="NCBI Taxonomy" id="1421715"/>
    <lineage>
        <taxon>Eukaryota</taxon>
        <taxon>Metazoa</taxon>
        <taxon>Ecdysozoa</taxon>
        <taxon>Arthropoda</taxon>
        <taxon>Hexapoda</taxon>
        <taxon>Insecta</taxon>
        <taxon>Pterygota</taxon>
        <taxon>Neoptera</taxon>
        <taxon>Endopterygota</taxon>
        <taxon>Coleoptera</taxon>
        <taxon>Polyphaga</taxon>
        <taxon>Elateriformia</taxon>
        <taxon>Elateroidea</taxon>
        <taxon>Lampyridae</taxon>
        <taxon>Luciolinae</taxon>
        <taxon>Aquatica</taxon>
    </lineage>
</organism>
<keyword evidence="12" id="KW-0496">Mitochondrion</keyword>
<keyword evidence="10" id="KW-0862">Zinc</keyword>
<dbReference type="GO" id="GO:0005741">
    <property type="term" value="C:mitochondrial outer membrane"/>
    <property type="evidence" value="ECO:0007669"/>
    <property type="project" value="UniProtKB-SubCell"/>
</dbReference>
<keyword evidence="7 14" id="KW-0863">Zinc-finger</keyword>
<evidence type="ECO:0000256" key="6">
    <source>
        <dbReference type="ARBA" id="ARBA00022723"/>
    </source>
</evidence>
<dbReference type="SMART" id="SM00184">
    <property type="entry name" value="RING"/>
    <property type="match status" value="1"/>
</dbReference>
<dbReference type="EC" id="2.3.2.27" evidence="3"/>
<evidence type="ECO:0000256" key="10">
    <source>
        <dbReference type="ARBA" id="ARBA00022833"/>
    </source>
</evidence>
<evidence type="ECO:0000256" key="12">
    <source>
        <dbReference type="ARBA" id="ARBA00023128"/>
    </source>
</evidence>
<keyword evidence="6" id="KW-0479">Metal-binding</keyword>
<dbReference type="PANTHER" id="PTHR12183:SF32">
    <property type="entry name" value="MITOCHONDRIAL E3 UBIQUITIN PROTEIN LIGASE 1"/>
    <property type="match status" value="1"/>
</dbReference>
<keyword evidence="4" id="KW-0808">Transferase</keyword>
<dbReference type="Gene3D" id="3.30.40.10">
    <property type="entry name" value="Zinc/RING finger domain, C3HC4 (zinc finger)"/>
    <property type="match status" value="1"/>
</dbReference>
<proteinExistence type="predicted"/>
<dbReference type="CDD" id="cd16649">
    <property type="entry name" value="mRING-HC-C3HC5_CGRF1-like"/>
    <property type="match status" value="1"/>
</dbReference>
<evidence type="ECO:0000256" key="7">
    <source>
        <dbReference type="ARBA" id="ARBA00022771"/>
    </source>
</evidence>
<evidence type="ECO:0000256" key="9">
    <source>
        <dbReference type="ARBA" id="ARBA00022787"/>
    </source>
</evidence>
<comment type="catalytic activity">
    <reaction evidence="1">
        <text>S-ubiquitinyl-[E2 ubiquitin-conjugating enzyme]-L-cysteine + [acceptor protein]-L-lysine = [E2 ubiquitin-conjugating enzyme]-L-cysteine + N(6)-ubiquitinyl-[acceptor protein]-L-lysine.</text>
        <dbReference type="EC" id="2.3.2.27"/>
    </reaction>
</comment>
<keyword evidence="5 15" id="KW-0812">Transmembrane</keyword>
<evidence type="ECO:0000256" key="13">
    <source>
        <dbReference type="ARBA" id="ARBA00023136"/>
    </source>
</evidence>
<protein>
    <recommendedName>
        <fullName evidence="3">RING-type E3 ubiquitin transferase</fullName>
        <ecNumber evidence="3">2.3.2.27</ecNumber>
    </recommendedName>
</protein>
<sequence>MDYLSEIIALTVDSVLLGACVIKYLRNKNAITKIQAAPYLEIDKNLDKLVSKEPDKILPYVIIRGTVQPIGNPITSNNNPKVAGVLQLLTIKEHIVQRGATGYWSEHEKVIQKVQNVMPFVLESSKYSVEVIDPLAADVLDLDVISNVFTPTVPKVIDHIWGFFTGFRQRGVQTTEEMLRKGSIITGVGELVANENGKSLRLQPPRDGSPFYLTNMGIVSLAKKLDDNQRSYRLFCIIFGTLGIVIGSLMIRKYLINKSRKSDIERKRKELEISRKERRQKARGDEMSDSQLCVVCKANPREVILLPCGHVCLCEDCSDEILELCPICREVIEKRTAAYLS</sequence>
<dbReference type="Pfam" id="PF13920">
    <property type="entry name" value="zf-C3HC4_3"/>
    <property type="match status" value="1"/>
</dbReference>
<dbReference type="AlphaFoldDB" id="A0AAN7P2N5"/>
<dbReference type="Pfam" id="PF12483">
    <property type="entry name" value="GIDE"/>
    <property type="match status" value="1"/>
</dbReference>
<dbReference type="GO" id="GO:0016567">
    <property type="term" value="P:protein ubiquitination"/>
    <property type="evidence" value="ECO:0007669"/>
    <property type="project" value="InterPro"/>
</dbReference>
<comment type="caution">
    <text evidence="17">The sequence shown here is derived from an EMBL/GenBank/DDBJ whole genome shotgun (WGS) entry which is preliminary data.</text>
</comment>
<dbReference type="PANTHER" id="PTHR12183">
    <property type="entry name" value="MITOCHONDRIAL UBIQUITIN LIGASE ACTIVATOR OF NFKB 1"/>
    <property type="match status" value="1"/>
</dbReference>
<feature type="domain" description="RING-type" evidence="16">
    <location>
        <begin position="293"/>
        <end position="329"/>
    </location>
</feature>
<reference evidence="18" key="1">
    <citation type="submission" date="2023-01" db="EMBL/GenBank/DDBJ databases">
        <title>Key to firefly adult light organ development and bioluminescence: homeobox transcription factors regulate luciferase expression and transportation to peroxisome.</title>
        <authorList>
            <person name="Fu X."/>
        </authorList>
    </citation>
    <scope>NUCLEOTIDE SEQUENCE [LARGE SCALE GENOMIC DNA]</scope>
</reference>
<evidence type="ECO:0000313" key="18">
    <source>
        <dbReference type="Proteomes" id="UP001353858"/>
    </source>
</evidence>